<evidence type="ECO:0000313" key="1">
    <source>
        <dbReference type="EMBL" id="KTF07763.1"/>
    </source>
</evidence>
<proteinExistence type="predicted"/>
<protein>
    <submittedName>
        <fullName evidence="1">Uncharacterized protein</fullName>
    </submittedName>
</protein>
<reference evidence="1" key="1">
    <citation type="submission" date="2013-11" db="EMBL/GenBank/DDBJ databases">
        <title>Microbial diversity, functional groups and degradation webs in Northern and Southern Mediterranean and Red Sea marine crude oil polluted sites.</title>
        <authorList>
            <person name="Daffonchio D."/>
            <person name="Mapelli F."/>
            <person name="Ferrer M."/>
            <person name="Richter M."/>
            <person name="Cherif A."/>
            <person name="Malkawi H.I."/>
            <person name="Yakimov M.M."/>
            <person name="Abdel-Fattah Y.R."/>
            <person name="Blaghen M."/>
            <person name="Golyshin P.N."/>
            <person name="Kalogerakis N."/>
            <person name="Boon N."/>
            <person name="Magagnini M."/>
            <person name="Fava F."/>
        </authorList>
    </citation>
    <scope>NUCLEOTIDE SEQUENCE</scope>
</reference>
<gene>
    <name evidence="1" type="ORF">MGSAQ_000741</name>
</gene>
<dbReference type="AlphaFoldDB" id="A0A1B6NWJ7"/>
<name>A0A1B6NWJ7_9ZZZZ</name>
<organism evidence="1">
    <name type="scientific">marine sediment metagenome</name>
    <dbReference type="NCBI Taxonomy" id="412755"/>
    <lineage>
        <taxon>unclassified sequences</taxon>
        <taxon>metagenomes</taxon>
        <taxon>ecological metagenomes</taxon>
    </lineage>
</organism>
<dbReference type="EMBL" id="AYSL01000348">
    <property type="protein sequence ID" value="KTF07763.1"/>
    <property type="molecule type" value="Genomic_DNA"/>
</dbReference>
<comment type="caution">
    <text evidence="1">The sequence shown here is derived from an EMBL/GenBank/DDBJ whole genome shotgun (WGS) entry which is preliminary data.</text>
</comment>
<sequence>MSPASDGGRQAICEDKHIAEAFGCMGTRLPSGNDSTTAVETLITAGFSQISQALPDSLGA</sequence>
<accession>A0A1B6NWJ7</accession>